<dbReference type="PROSITE" id="PS51257">
    <property type="entry name" value="PROKAR_LIPOPROTEIN"/>
    <property type="match status" value="1"/>
</dbReference>
<dbReference type="EMBL" id="JAUSQM010000001">
    <property type="protein sequence ID" value="MDP9823020.1"/>
    <property type="molecule type" value="Genomic_DNA"/>
</dbReference>
<evidence type="ECO:0000256" key="7">
    <source>
        <dbReference type="SAM" id="SignalP"/>
    </source>
</evidence>
<dbReference type="PROSITE" id="PS50059">
    <property type="entry name" value="FKBP_PPIASE"/>
    <property type="match status" value="1"/>
</dbReference>
<comment type="catalytic activity">
    <reaction evidence="1 6">
        <text>[protein]-peptidylproline (omega=180) = [protein]-peptidylproline (omega=0)</text>
        <dbReference type="Rhea" id="RHEA:16237"/>
        <dbReference type="Rhea" id="RHEA-COMP:10747"/>
        <dbReference type="Rhea" id="RHEA-COMP:10748"/>
        <dbReference type="ChEBI" id="CHEBI:83833"/>
        <dbReference type="ChEBI" id="CHEBI:83834"/>
        <dbReference type="EC" id="5.2.1.8"/>
    </reaction>
</comment>
<accession>A0ABT9NSK6</accession>
<keyword evidence="5 6" id="KW-0413">Isomerase</keyword>
<feature type="domain" description="PPIase FKBP-type" evidence="8">
    <location>
        <begin position="231"/>
        <end position="321"/>
    </location>
</feature>
<evidence type="ECO:0000313" key="9">
    <source>
        <dbReference type="EMBL" id="MDP9823020.1"/>
    </source>
</evidence>
<keyword evidence="4 6" id="KW-0697">Rotamase</keyword>
<dbReference type="PANTHER" id="PTHR43811:SF19">
    <property type="entry name" value="39 KDA FK506-BINDING NUCLEAR PROTEIN"/>
    <property type="match status" value="1"/>
</dbReference>
<dbReference type="GO" id="GO:0003755">
    <property type="term" value="F:peptidyl-prolyl cis-trans isomerase activity"/>
    <property type="evidence" value="ECO:0007669"/>
    <property type="project" value="UniProtKB-EC"/>
</dbReference>
<evidence type="ECO:0000256" key="5">
    <source>
        <dbReference type="ARBA" id="ARBA00023235"/>
    </source>
</evidence>
<dbReference type="RefSeq" id="WP_068124970.1">
    <property type="nucleotide sequence ID" value="NZ_CCXJ01000785.2"/>
</dbReference>
<evidence type="ECO:0000256" key="1">
    <source>
        <dbReference type="ARBA" id="ARBA00000971"/>
    </source>
</evidence>
<dbReference type="Proteomes" id="UP001240447">
    <property type="component" value="Unassembled WGS sequence"/>
</dbReference>
<comment type="caution">
    <text evidence="9">The sequence shown here is derived from an EMBL/GenBank/DDBJ whole genome shotgun (WGS) entry which is preliminary data.</text>
</comment>
<dbReference type="SUPFAM" id="SSF54534">
    <property type="entry name" value="FKBP-like"/>
    <property type="match status" value="2"/>
</dbReference>
<protein>
    <recommendedName>
        <fullName evidence="3 6">peptidylprolyl isomerase</fullName>
        <ecNumber evidence="3 6">5.2.1.8</ecNumber>
    </recommendedName>
</protein>
<gene>
    <name evidence="9" type="ORF">J2S59_002829</name>
</gene>
<feature type="chain" id="PRO_5047374711" description="peptidylprolyl isomerase" evidence="7">
    <location>
        <begin position="25"/>
        <end position="321"/>
    </location>
</feature>
<dbReference type="Pfam" id="PF00254">
    <property type="entry name" value="FKBP_C"/>
    <property type="match status" value="1"/>
</dbReference>
<proteinExistence type="inferred from homology"/>
<dbReference type="InterPro" id="IPR001179">
    <property type="entry name" value="PPIase_FKBP_dom"/>
</dbReference>
<evidence type="ECO:0000256" key="2">
    <source>
        <dbReference type="ARBA" id="ARBA00006577"/>
    </source>
</evidence>
<evidence type="ECO:0000256" key="6">
    <source>
        <dbReference type="PROSITE-ProRule" id="PRU00277"/>
    </source>
</evidence>
<comment type="similarity">
    <text evidence="2">Belongs to the FKBP-type PPIase family.</text>
</comment>
<sequence length="321" mass="33835">MSRLRRFTALTAAAALVLVTAACGSDDENGVESAALSDVEVTGEVGQKPDVTVPEDFALEETVGTEHTEGDGVPLVAGKPALIHITMVNVRTGDVAISTYDQEQPLYLQAFDEANLFKTIVETMEGAASGSRYVFGMQPGDLYGEQGNTQFGIEPDDDVIAVVDAISGPPEEVLDGPDGEAVDPPADTPTVVEDGDGQVTGIDFSGLPKAAPEEFQVITLIEGEGPEARDDSVVSFNYLGQVWGREQVFDESYSRGEPTPFGLGVSGLIRAWDEGLVGTKRGSRVMIIAPPEMAYGDQERPGSGIPPNSTLVFVIDVLGVS</sequence>
<dbReference type="Gene3D" id="3.10.50.40">
    <property type="match status" value="1"/>
</dbReference>
<feature type="signal peptide" evidence="7">
    <location>
        <begin position="1"/>
        <end position="24"/>
    </location>
</feature>
<dbReference type="PANTHER" id="PTHR43811">
    <property type="entry name" value="FKBP-TYPE PEPTIDYL-PROLYL CIS-TRANS ISOMERASE FKPA"/>
    <property type="match status" value="1"/>
</dbReference>
<dbReference type="InterPro" id="IPR046357">
    <property type="entry name" value="PPIase_dom_sf"/>
</dbReference>
<dbReference type="EC" id="5.2.1.8" evidence="3 6"/>
<evidence type="ECO:0000259" key="8">
    <source>
        <dbReference type="PROSITE" id="PS50059"/>
    </source>
</evidence>
<reference evidence="9 10" key="1">
    <citation type="submission" date="2023-07" db="EMBL/GenBank/DDBJ databases">
        <title>Sequencing the genomes of 1000 actinobacteria strains.</title>
        <authorList>
            <person name="Klenk H.-P."/>
        </authorList>
    </citation>
    <scope>NUCLEOTIDE SEQUENCE [LARGE SCALE GENOMIC DNA]</scope>
    <source>
        <strain evidence="9 10">GD13</strain>
    </source>
</reference>
<organism evidence="9 10">
    <name type="scientific">Nocardioides massiliensis</name>
    <dbReference type="NCBI Taxonomy" id="1325935"/>
    <lineage>
        <taxon>Bacteria</taxon>
        <taxon>Bacillati</taxon>
        <taxon>Actinomycetota</taxon>
        <taxon>Actinomycetes</taxon>
        <taxon>Propionibacteriales</taxon>
        <taxon>Nocardioidaceae</taxon>
        <taxon>Nocardioides</taxon>
    </lineage>
</organism>
<evidence type="ECO:0000313" key="10">
    <source>
        <dbReference type="Proteomes" id="UP001240447"/>
    </source>
</evidence>
<evidence type="ECO:0000256" key="4">
    <source>
        <dbReference type="ARBA" id="ARBA00023110"/>
    </source>
</evidence>
<keyword evidence="7" id="KW-0732">Signal</keyword>
<evidence type="ECO:0000256" key="3">
    <source>
        <dbReference type="ARBA" id="ARBA00013194"/>
    </source>
</evidence>
<keyword evidence="10" id="KW-1185">Reference proteome</keyword>
<name>A0ABT9NSK6_9ACTN</name>